<dbReference type="AlphaFoldDB" id="A0A5D3AZN2"/>
<organism evidence="1 2">
    <name type="scientific">Cryptococcus floricola</name>
    <dbReference type="NCBI Taxonomy" id="2591691"/>
    <lineage>
        <taxon>Eukaryota</taxon>
        <taxon>Fungi</taxon>
        <taxon>Dikarya</taxon>
        <taxon>Basidiomycota</taxon>
        <taxon>Agaricomycotina</taxon>
        <taxon>Tremellomycetes</taxon>
        <taxon>Tremellales</taxon>
        <taxon>Cryptococcaceae</taxon>
        <taxon>Cryptococcus</taxon>
    </lineage>
</organism>
<evidence type="ECO:0000313" key="2">
    <source>
        <dbReference type="Proteomes" id="UP000322245"/>
    </source>
</evidence>
<sequence length="136" mass="15597">MGSTPTHIYLKWQAVAVDPVWALFCTARRLGLGHQQQVFMSIIMMPGDHDPENHIVETAELTRNSIPWDDIPLGWFRGVADLSAQSHYGWLFRLSFDPFSKDTHYGDAQIAILNEKRSIVKAKEGEESQRDRPKEF</sequence>
<name>A0A5D3AZN2_9TREE</name>
<protein>
    <submittedName>
        <fullName evidence="1">Uncharacterized protein</fullName>
    </submittedName>
</protein>
<dbReference type="EMBL" id="NIDF01000027">
    <property type="protein sequence ID" value="TYJ56258.1"/>
    <property type="molecule type" value="Genomic_DNA"/>
</dbReference>
<accession>A0A5D3AZN2</accession>
<proteinExistence type="predicted"/>
<keyword evidence="2" id="KW-1185">Reference proteome</keyword>
<reference evidence="1 2" key="1">
    <citation type="submission" date="2017-05" db="EMBL/GenBank/DDBJ databases">
        <title>The Genome Sequence of Tsuchiyaea wingfieldii DSM 27421.</title>
        <authorList>
            <person name="Cuomo C."/>
            <person name="Passer A."/>
            <person name="Billmyre B."/>
            <person name="Heitman J."/>
        </authorList>
    </citation>
    <scope>NUCLEOTIDE SEQUENCE [LARGE SCALE GENOMIC DNA]</scope>
    <source>
        <strain evidence="1 2">DSM 27421</strain>
    </source>
</reference>
<gene>
    <name evidence="1" type="ORF">B9479_003104</name>
</gene>
<evidence type="ECO:0000313" key="1">
    <source>
        <dbReference type="EMBL" id="TYJ56258.1"/>
    </source>
</evidence>
<dbReference type="Proteomes" id="UP000322245">
    <property type="component" value="Unassembled WGS sequence"/>
</dbReference>
<comment type="caution">
    <text evidence="1">The sequence shown here is derived from an EMBL/GenBank/DDBJ whole genome shotgun (WGS) entry which is preliminary data.</text>
</comment>